<dbReference type="Proteomes" id="UP000008743">
    <property type="component" value="Unassembled WGS sequence"/>
</dbReference>
<proteinExistence type="predicted"/>
<dbReference type="AlphaFoldDB" id="A0A0D2VGK4"/>
<evidence type="ECO:0000313" key="2">
    <source>
        <dbReference type="Proteomes" id="UP000008743"/>
    </source>
</evidence>
<protein>
    <submittedName>
        <fullName evidence="1">Uncharacterized protein</fullName>
    </submittedName>
</protein>
<accession>A0A0D2VGK4</accession>
<dbReference type="EMBL" id="KE346360">
    <property type="protein sequence ID" value="KJE89007.1"/>
    <property type="molecule type" value="Genomic_DNA"/>
</dbReference>
<organism evidence="1 2">
    <name type="scientific">Capsaspora owczarzaki (strain ATCC 30864)</name>
    <dbReference type="NCBI Taxonomy" id="595528"/>
    <lineage>
        <taxon>Eukaryota</taxon>
        <taxon>Filasterea</taxon>
        <taxon>Capsaspora</taxon>
    </lineage>
</organism>
<evidence type="ECO:0000313" key="1">
    <source>
        <dbReference type="EMBL" id="KJE89007.1"/>
    </source>
</evidence>
<keyword evidence="2" id="KW-1185">Reference proteome</keyword>
<sequence length="206" mass="22609">MPRTEDMQHGGEMRAPAGVRVGSGIVGRVGLQQLIRFGVAGVDVLDDDALVLPLGIGQELGVPVNLKDPAGGERFDHTEILWRVDVLFQPLGHWQNHLLANPSHRLARLGDLERAAHDGVRHFDQALVANIVVQIVDERPEDALKLGVEEGVRARVEERVVKVERDIDEPVTLAALGQLEHELVNLLAQAQSRRVLSGEQRLETLG</sequence>
<gene>
    <name evidence="1" type="ORF">CAOG_009319</name>
</gene>
<reference evidence="2" key="1">
    <citation type="submission" date="2011-02" db="EMBL/GenBank/DDBJ databases">
        <title>The Genome Sequence of Capsaspora owczarzaki ATCC 30864.</title>
        <authorList>
            <person name="Russ C."/>
            <person name="Cuomo C."/>
            <person name="Burger G."/>
            <person name="Gray M.W."/>
            <person name="Holland P.W.H."/>
            <person name="King N."/>
            <person name="Lang F.B.F."/>
            <person name="Roger A.J."/>
            <person name="Ruiz-Trillo I."/>
            <person name="Young S.K."/>
            <person name="Zeng Q."/>
            <person name="Gargeya S."/>
            <person name="Alvarado L."/>
            <person name="Berlin A."/>
            <person name="Chapman S.B."/>
            <person name="Chen Z."/>
            <person name="Freedman E."/>
            <person name="Gellesch M."/>
            <person name="Goldberg J."/>
            <person name="Griggs A."/>
            <person name="Gujja S."/>
            <person name="Heilman E."/>
            <person name="Heiman D."/>
            <person name="Howarth C."/>
            <person name="Mehta T."/>
            <person name="Neiman D."/>
            <person name="Pearson M."/>
            <person name="Roberts A."/>
            <person name="Saif S."/>
            <person name="Shea T."/>
            <person name="Shenoy N."/>
            <person name="Sisk P."/>
            <person name="Stolte C."/>
            <person name="Sykes S."/>
            <person name="White J."/>
            <person name="Yandava C."/>
            <person name="Haas B."/>
            <person name="Nusbaum C."/>
            <person name="Birren B."/>
        </authorList>
    </citation>
    <scope>NUCLEOTIDE SEQUENCE</scope>
    <source>
        <strain evidence="2">ATCC 30864</strain>
    </source>
</reference>
<dbReference type="InParanoid" id="A0A0D2VGK4"/>
<name>A0A0D2VGK4_CAPO3</name>